<feature type="binding site" evidence="9">
    <location>
        <position position="42"/>
    </location>
    <ligand>
        <name>ATP</name>
        <dbReference type="ChEBI" id="CHEBI:30616"/>
    </ligand>
</feature>
<feature type="region of interest" description="Disordered" evidence="10">
    <location>
        <begin position="369"/>
        <end position="449"/>
    </location>
</feature>
<accession>A0A6J4S922</accession>
<dbReference type="PROSITE" id="PS00107">
    <property type="entry name" value="PROTEIN_KINASE_ATP"/>
    <property type="match status" value="1"/>
</dbReference>
<dbReference type="EC" id="2.7.11.1" evidence="1"/>
<evidence type="ECO:0000256" key="6">
    <source>
        <dbReference type="ARBA" id="ARBA00022840"/>
    </source>
</evidence>
<keyword evidence="4 9" id="KW-0547">Nucleotide-binding</keyword>
<keyword evidence="5 13" id="KW-0418">Kinase</keyword>
<keyword evidence="11" id="KW-0812">Transmembrane</keyword>
<feature type="compositionally biased region" description="Gly residues" evidence="10">
    <location>
        <begin position="395"/>
        <end position="405"/>
    </location>
</feature>
<evidence type="ECO:0000256" key="9">
    <source>
        <dbReference type="PROSITE-ProRule" id="PRU10141"/>
    </source>
</evidence>
<dbReference type="FunFam" id="3.30.200.20:FF:000035">
    <property type="entry name" value="Serine/threonine protein kinase Stk1"/>
    <property type="match status" value="1"/>
</dbReference>
<feature type="domain" description="Protein kinase" evidence="12">
    <location>
        <begin position="13"/>
        <end position="271"/>
    </location>
</feature>
<evidence type="ECO:0000256" key="8">
    <source>
        <dbReference type="ARBA" id="ARBA00048679"/>
    </source>
</evidence>
<dbReference type="InterPro" id="IPR008271">
    <property type="entry name" value="Ser/Thr_kinase_AS"/>
</dbReference>
<dbReference type="PROSITE" id="PS00108">
    <property type="entry name" value="PROTEIN_KINASE_ST"/>
    <property type="match status" value="1"/>
</dbReference>
<organism evidence="13">
    <name type="scientific">uncultured Rubrobacteraceae bacterium</name>
    <dbReference type="NCBI Taxonomy" id="349277"/>
    <lineage>
        <taxon>Bacteria</taxon>
        <taxon>Bacillati</taxon>
        <taxon>Actinomycetota</taxon>
        <taxon>Rubrobacteria</taxon>
        <taxon>Rubrobacterales</taxon>
        <taxon>Rubrobacteraceae</taxon>
        <taxon>environmental samples</taxon>
    </lineage>
</organism>
<proteinExistence type="predicted"/>
<dbReference type="AlphaFoldDB" id="A0A6J4S922"/>
<feature type="transmembrane region" description="Helical" evidence="11">
    <location>
        <begin position="344"/>
        <end position="366"/>
    </location>
</feature>
<evidence type="ECO:0000256" key="7">
    <source>
        <dbReference type="ARBA" id="ARBA00047899"/>
    </source>
</evidence>
<evidence type="ECO:0000256" key="5">
    <source>
        <dbReference type="ARBA" id="ARBA00022777"/>
    </source>
</evidence>
<evidence type="ECO:0000256" key="2">
    <source>
        <dbReference type="ARBA" id="ARBA00022527"/>
    </source>
</evidence>
<dbReference type="PROSITE" id="PS50011">
    <property type="entry name" value="PROTEIN_KINASE_DOM"/>
    <property type="match status" value="1"/>
</dbReference>
<name>A0A6J4S922_9ACTN</name>
<keyword evidence="6 9" id="KW-0067">ATP-binding</keyword>
<protein>
    <recommendedName>
        <fullName evidence="1">non-specific serine/threonine protein kinase</fullName>
        <ecNumber evidence="1">2.7.11.1</ecNumber>
    </recommendedName>
</protein>
<gene>
    <name evidence="13" type="ORF">AVDCRST_MAG05-1932</name>
</gene>
<dbReference type="InterPro" id="IPR011009">
    <property type="entry name" value="Kinase-like_dom_sf"/>
</dbReference>
<keyword evidence="11" id="KW-0472">Membrane</keyword>
<evidence type="ECO:0000256" key="11">
    <source>
        <dbReference type="SAM" id="Phobius"/>
    </source>
</evidence>
<dbReference type="InterPro" id="IPR000719">
    <property type="entry name" value="Prot_kinase_dom"/>
</dbReference>
<evidence type="ECO:0000256" key="4">
    <source>
        <dbReference type="ARBA" id="ARBA00022741"/>
    </source>
</evidence>
<reference evidence="13" key="1">
    <citation type="submission" date="2020-02" db="EMBL/GenBank/DDBJ databases">
        <authorList>
            <person name="Meier V. D."/>
        </authorList>
    </citation>
    <scope>NUCLEOTIDE SEQUENCE</scope>
    <source>
        <strain evidence="13">AVDCRST_MAG05</strain>
    </source>
</reference>
<dbReference type="SMART" id="SM00220">
    <property type="entry name" value="S_TKc"/>
    <property type="match status" value="1"/>
</dbReference>
<comment type="catalytic activity">
    <reaction evidence="8">
        <text>L-seryl-[protein] + ATP = O-phospho-L-seryl-[protein] + ADP + H(+)</text>
        <dbReference type="Rhea" id="RHEA:17989"/>
        <dbReference type="Rhea" id="RHEA-COMP:9863"/>
        <dbReference type="Rhea" id="RHEA-COMP:11604"/>
        <dbReference type="ChEBI" id="CHEBI:15378"/>
        <dbReference type="ChEBI" id="CHEBI:29999"/>
        <dbReference type="ChEBI" id="CHEBI:30616"/>
        <dbReference type="ChEBI" id="CHEBI:83421"/>
        <dbReference type="ChEBI" id="CHEBI:456216"/>
        <dbReference type="EC" id="2.7.11.1"/>
    </reaction>
</comment>
<keyword evidence="3" id="KW-0808">Transferase</keyword>
<evidence type="ECO:0000256" key="1">
    <source>
        <dbReference type="ARBA" id="ARBA00012513"/>
    </source>
</evidence>
<evidence type="ECO:0000256" key="3">
    <source>
        <dbReference type="ARBA" id="ARBA00022679"/>
    </source>
</evidence>
<dbReference type="PANTHER" id="PTHR43289">
    <property type="entry name" value="MITOGEN-ACTIVATED PROTEIN KINASE KINASE KINASE 20-RELATED"/>
    <property type="match status" value="1"/>
</dbReference>
<feature type="compositionally biased region" description="Low complexity" evidence="10">
    <location>
        <begin position="299"/>
        <end position="327"/>
    </location>
</feature>
<dbReference type="FunFam" id="1.10.510.10:FF:000021">
    <property type="entry name" value="Serine/threonine protein kinase"/>
    <property type="match status" value="1"/>
</dbReference>
<dbReference type="Gene3D" id="3.30.200.20">
    <property type="entry name" value="Phosphorylase Kinase, domain 1"/>
    <property type="match status" value="1"/>
</dbReference>
<evidence type="ECO:0000259" key="12">
    <source>
        <dbReference type="PROSITE" id="PS50011"/>
    </source>
</evidence>
<evidence type="ECO:0000313" key="13">
    <source>
        <dbReference type="EMBL" id="CAA9491950.1"/>
    </source>
</evidence>
<dbReference type="Gene3D" id="1.10.510.10">
    <property type="entry name" value="Transferase(Phosphotransferase) domain 1"/>
    <property type="match status" value="1"/>
</dbReference>
<dbReference type="InterPro" id="IPR017441">
    <property type="entry name" value="Protein_kinase_ATP_BS"/>
</dbReference>
<dbReference type="GO" id="GO:0005524">
    <property type="term" value="F:ATP binding"/>
    <property type="evidence" value="ECO:0007669"/>
    <property type="project" value="UniProtKB-UniRule"/>
</dbReference>
<dbReference type="CDD" id="cd14014">
    <property type="entry name" value="STKc_PknB_like"/>
    <property type="match status" value="1"/>
</dbReference>
<dbReference type="PANTHER" id="PTHR43289:SF34">
    <property type="entry name" value="SERINE_THREONINE-PROTEIN KINASE YBDM-RELATED"/>
    <property type="match status" value="1"/>
</dbReference>
<dbReference type="GO" id="GO:0045717">
    <property type="term" value="P:negative regulation of fatty acid biosynthetic process"/>
    <property type="evidence" value="ECO:0007669"/>
    <property type="project" value="UniProtKB-ARBA"/>
</dbReference>
<feature type="compositionally biased region" description="Pro residues" evidence="10">
    <location>
        <begin position="411"/>
        <end position="437"/>
    </location>
</feature>
<keyword evidence="11" id="KW-1133">Transmembrane helix</keyword>
<evidence type="ECO:0000256" key="10">
    <source>
        <dbReference type="SAM" id="MobiDB-lite"/>
    </source>
</evidence>
<keyword evidence="2 13" id="KW-0723">Serine/threonine-protein kinase</keyword>
<feature type="region of interest" description="Disordered" evidence="10">
    <location>
        <begin position="258"/>
        <end position="333"/>
    </location>
</feature>
<dbReference type="SUPFAM" id="SSF56112">
    <property type="entry name" value="Protein kinase-like (PK-like)"/>
    <property type="match status" value="1"/>
</dbReference>
<dbReference type="GO" id="GO:0004674">
    <property type="term" value="F:protein serine/threonine kinase activity"/>
    <property type="evidence" value="ECO:0007669"/>
    <property type="project" value="UniProtKB-KW"/>
</dbReference>
<dbReference type="EMBL" id="CADCVM010000204">
    <property type="protein sequence ID" value="CAA9491950.1"/>
    <property type="molecule type" value="Genomic_DNA"/>
</dbReference>
<feature type="compositionally biased region" description="Acidic residues" evidence="10">
    <location>
        <begin position="438"/>
        <end position="449"/>
    </location>
</feature>
<dbReference type="Pfam" id="PF00069">
    <property type="entry name" value="Pkinase"/>
    <property type="match status" value="1"/>
</dbReference>
<sequence length="449" mass="46796">MRGVNQTRIDGRYTIERPLGSGGMAEVFLAHDEVLDRDVALKVLRSQYAGDEEFYERFRREATSAAGLSHPNIVQVYDRGETPDGTCYIAMEYVSGGTLKERLDERGPMEPQRALAVAGQVAEALWAAHERGVIHRDIKPQNILITDMGHLKVTDFGIARAASAATISATNAVFGTAGYLSPEQALGEPATPRSDLYSLGIVLYELLTGFVPYRADNPVAVCMKHVTEPLTPPHRLDPTIPEPVDALVVKMLAKDPADRPADASEVLDDIEGVRRGATPPAPTPRTGTPRLGVRKTPRAADQTTAANASAAGAATATTVTTASAPGANGERRGRFTGRRFRRRGAAAVVLSALLALALLGAVTLGLSRGSEDVTPFGPVQGVSGEGLDAPAADTGGNGGVGGGSGVVEPTPVVPQVPPPASASPSASPPPTSTPPEEPSPDEDQYDGGG</sequence>
<comment type="catalytic activity">
    <reaction evidence="7">
        <text>L-threonyl-[protein] + ATP = O-phospho-L-threonyl-[protein] + ADP + H(+)</text>
        <dbReference type="Rhea" id="RHEA:46608"/>
        <dbReference type="Rhea" id="RHEA-COMP:11060"/>
        <dbReference type="Rhea" id="RHEA-COMP:11605"/>
        <dbReference type="ChEBI" id="CHEBI:15378"/>
        <dbReference type="ChEBI" id="CHEBI:30013"/>
        <dbReference type="ChEBI" id="CHEBI:30616"/>
        <dbReference type="ChEBI" id="CHEBI:61977"/>
        <dbReference type="ChEBI" id="CHEBI:456216"/>
        <dbReference type="EC" id="2.7.11.1"/>
    </reaction>
</comment>